<accession>A0ABQ9XV39</accession>
<dbReference type="EMBL" id="JARBJD010000068">
    <property type="protein sequence ID" value="KAK2955348.1"/>
    <property type="molecule type" value="Genomic_DNA"/>
</dbReference>
<dbReference type="Proteomes" id="UP001281761">
    <property type="component" value="Unassembled WGS sequence"/>
</dbReference>
<name>A0ABQ9XV39_9EUKA</name>
<organism evidence="1 2">
    <name type="scientific">Blattamonas nauphoetae</name>
    <dbReference type="NCBI Taxonomy" id="2049346"/>
    <lineage>
        <taxon>Eukaryota</taxon>
        <taxon>Metamonada</taxon>
        <taxon>Preaxostyla</taxon>
        <taxon>Oxymonadida</taxon>
        <taxon>Blattamonas</taxon>
    </lineage>
</organism>
<proteinExistence type="predicted"/>
<protein>
    <submittedName>
        <fullName evidence="1">Uncharacterized protein</fullName>
    </submittedName>
</protein>
<gene>
    <name evidence="1" type="ORF">BLNAU_9741</name>
</gene>
<comment type="caution">
    <text evidence="1">The sequence shown here is derived from an EMBL/GenBank/DDBJ whole genome shotgun (WGS) entry which is preliminary data.</text>
</comment>
<sequence length="986" mass="110849">MTNVEPSSHSSNLDSNNRFTVTAAESYPIEKFNDLLASMSNANEHDPHQCLLSIKSLLRRYLNHMTKEQRNDVLHRVGVTLSQRDYQDIDIGMLNTIGLFLKLPLSILKQIKPHHTDYHQLVQLSQISEICPLISIPALTEDLSSFFRNVMCHLESYLGNNRKYRLDNLLLPMDILNNEILACTILGIDGTVLETVVSCLSTFTETLSRLECTADTKHFNHDLMPKIVQISQIYTDPVDRIAASFHLLTDQDHHQFRGDLTSRENLISQCHQHTATFLNAHPDLIDSFLKAVDLSKIHIYYDRHLNLISILSQSSSPLFTKLCEPLLDPTFHLDFYFSPDSFTDPASSFFRIASSNPSFFHRFVETNAFSILDMALSTALCAVRVVSDKPSEPHCLDFGRATQNWVVLLKAMAEAKMDLSQSSKHFNSNPSYLLTLLVLSAASTNEDLSTAAVSVFSHLFGLSTSHTEALLFATPTTFPVSDTFASQRSQELEESDCMRVASQSLCAEAGRCVVLESRSEITLDEHHTNFVRLLGIPFAGCLVNALHSTTTIPHSFPFFSPELCALSQQPSVWNDSSQPSALPALTMLADIAIDRAYGFGLYKLNCSHQDMERRDTACVHLFPFLGPESQTQFLSSFNWFARGVHHPVHSSLDRIVECLVEMATVNSFNTPIALLAEMKNVTELPFFHDPETAPVKNLTTRVSPFEKSITERLRTAEGEERWKLLTQLAVVSRGDPGFVEERMKAENDAQALLILSIHTIRSTPRLDFHLDSNPDAFDRVVEFTGRCHNLPLVSAALAHIGDTADKEVRLPRHQMLLKNDKIMALKDLGRSSIDCSACSNSWENRCQECNQSIVYVPTLRCSTFGGISPPDTLDHRQTYRTTTRYNGLRQTHWTHAGKNYEMTSLMVDSCLKVFQFMMSIESFDPTPFIDVLVSLAATTDLSLLHFILLALQQIEERTRNTPTPFSISTATVPFGDEDQAWVRYVG</sequence>
<evidence type="ECO:0000313" key="2">
    <source>
        <dbReference type="Proteomes" id="UP001281761"/>
    </source>
</evidence>
<keyword evidence="2" id="KW-1185">Reference proteome</keyword>
<evidence type="ECO:0000313" key="1">
    <source>
        <dbReference type="EMBL" id="KAK2955348.1"/>
    </source>
</evidence>
<reference evidence="1 2" key="1">
    <citation type="journal article" date="2022" name="bioRxiv">
        <title>Genomics of Preaxostyla Flagellates Illuminates Evolutionary Transitions and the Path Towards Mitochondrial Loss.</title>
        <authorList>
            <person name="Novak L.V.F."/>
            <person name="Treitli S.C."/>
            <person name="Pyrih J."/>
            <person name="Halakuc P."/>
            <person name="Pipaliya S.V."/>
            <person name="Vacek V."/>
            <person name="Brzon O."/>
            <person name="Soukal P."/>
            <person name="Eme L."/>
            <person name="Dacks J.B."/>
            <person name="Karnkowska A."/>
            <person name="Elias M."/>
            <person name="Hampl V."/>
        </authorList>
    </citation>
    <scope>NUCLEOTIDE SEQUENCE [LARGE SCALE GENOMIC DNA]</scope>
    <source>
        <strain evidence="1">NAU3</strain>
        <tissue evidence="1">Gut</tissue>
    </source>
</reference>